<comment type="caution">
    <text evidence="2">The sequence shown here is derived from an EMBL/GenBank/DDBJ whole genome shotgun (WGS) entry which is preliminary data.</text>
</comment>
<dbReference type="SUPFAM" id="SSF109604">
    <property type="entry name" value="HD-domain/PDEase-like"/>
    <property type="match status" value="1"/>
</dbReference>
<evidence type="ECO:0000259" key="1">
    <source>
        <dbReference type="Pfam" id="PF01966"/>
    </source>
</evidence>
<evidence type="ECO:0000313" key="2">
    <source>
        <dbReference type="EMBL" id="PXV71208.1"/>
    </source>
</evidence>
<reference evidence="2 3" key="1">
    <citation type="submission" date="2018-04" db="EMBL/GenBank/DDBJ databases">
        <title>Genomic Encyclopedia of Type Strains, Phase IV (KMG-IV): sequencing the most valuable type-strain genomes for metagenomic binning, comparative biology and taxonomic classification.</title>
        <authorList>
            <person name="Goeker M."/>
        </authorList>
    </citation>
    <scope>NUCLEOTIDE SEQUENCE [LARGE SCALE GENOMIC DNA]</scope>
    <source>
        <strain evidence="2 3">DSM 104150</strain>
    </source>
</reference>
<accession>A0A318EG25</accession>
<gene>
    <name evidence="2" type="ORF">C8D93_101252</name>
</gene>
<feature type="domain" description="HD" evidence="1">
    <location>
        <begin position="30"/>
        <end position="110"/>
    </location>
</feature>
<organism evidence="2 3">
    <name type="scientific">Sinimarinibacterium flocculans</name>
    <dbReference type="NCBI Taxonomy" id="985250"/>
    <lineage>
        <taxon>Bacteria</taxon>
        <taxon>Pseudomonadati</taxon>
        <taxon>Pseudomonadota</taxon>
        <taxon>Gammaproteobacteria</taxon>
        <taxon>Nevskiales</taxon>
        <taxon>Nevskiaceae</taxon>
        <taxon>Sinimarinibacterium</taxon>
    </lineage>
</organism>
<name>A0A318EG25_9GAMM</name>
<proteinExistence type="predicted"/>
<dbReference type="AlphaFoldDB" id="A0A318EG25"/>
<dbReference type="OrthoDB" id="459260at2"/>
<dbReference type="Gene3D" id="1.10.3210.10">
    <property type="entry name" value="Hypothetical protein af1432"/>
    <property type="match status" value="1"/>
</dbReference>
<keyword evidence="3" id="KW-1185">Reference proteome</keyword>
<dbReference type="RefSeq" id="WP_110263347.1">
    <property type="nucleotide sequence ID" value="NZ_CAKZQT010000007.1"/>
</dbReference>
<dbReference type="InterPro" id="IPR006674">
    <property type="entry name" value="HD_domain"/>
</dbReference>
<dbReference type="Proteomes" id="UP000248330">
    <property type="component" value="Unassembled WGS sequence"/>
</dbReference>
<dbReference type="EMBL" id="QICN01000001">
    <property type="protein sequence ID" value="PXV71208.1"/>
    <property type="molecule type" value="Genomic_DNA"/>
</dbReference>
<evidence type="ECO:0000313" key="3">
    <source>
        <dbReference type="Proteomes" id="UP000248330"/>
    </source>
</evidence>
<sequence length="179" mass="20800">MQVHPEFPQLDAMLEAWREPIGADYEAYRNHLLRMLNFCFALARPDETAARKLVIAAVFHDIAIWTHGTIDYLRPSAELAREWLQQHGEPSWGDEIDAIIDQHHRFRPWREAGGDLVEAFRKADLVDVSLGLVRFGLPRAFVADVRRTFPNAGFHKRLVQLTLRQLGREPLRPLPMMKW</sequence>
<protein>
    <submittedName>
        <fullName evidence="2">HD domain-containing protein</fullName>
    </submittedName>
</protein>
<dbReference type="Pfam" id="PF01966">
    <property type="entry name" value="HD"/>
    <property type="match status" value="1"/>
</dbReference>